<dbReference type="EMBL" id="LAZR01014040">
    <property type="protein sequence ID" value="KKM19215.1"/>
    <property type="molecule type" value="Genomic_DNA"/>
</dbReference>
<feature type="non-terminal residue" evidence="1">
    <location>
        <position position="51"/>
    </location>
</feature>
<organism evidence="1">
    <name type="scientific">marine sediment metagenome</name>
    <dbReference type="NCBI Taxonomy" id="412755"/>
    <lineage>
        <taxon>unclassified sequences</taxon>
        <taxon>metagenomes</taxon>
        <taxon>ecological metagenomes</taxon>
    </lineage>
</organism>
<sequence length="51" mass="6030">MKGKTWIITFYLILTFNGCQSIQIVNNEYSDLQGFYRVTIPGESWERIKIN</sequence>
<dbReference type="AlphaFoldDB" id="A0A0F9KV59"/>
<comment type="caution">
    <text evidence="1">The sequence shown here is derived from an EMBL/GenBank/DDBJ whole genome shotgun (WGS) entry which is preliminary data.</text>
</comment>
<proteinExistence type="predicted"/>
<gene>
    <name evidence="1" type="ORF">LCGC14_1657860</name>
</gene>
<accession>A0A0F9KV59</accession>
<name>A0A0F9KV59_9ZZZZ</name>
<reference evidence="1" key="1">
    <citation type="journal article" date="2015" name="Nature">
        <title>Complex archaea that bridge the gap between prokaryotes and eukaryotes.</title>
        <authorList>
            <person name="Spang A."/>
            <person name="Saw J.H."/>
            <person name="Jorgensen S.L."/>
            <person name="Zaremba-Niedzwiedzka K."/>
            <person name="Martijn J."/>
            <person name="Lind A.E."/>
            <person name="van Eijk R."/>
            <person name="Schleper C."/>
            <person name="Guy L."/>
            <person name="Ettema T.J."/>
        </authorList>
    </citation>
    <scope>NUCLEOTIDE SEQUENCE</scope>
</reference>
<protein>
    <submittedName>
        <fullName evidence="1">Uncharacterized protein</fullName>
    </submittedName>
</protein>
<evidence type="ECO:0000313" key="1">
    <source>
        <dbReference type="EMBL" id="KKM19215.1"/>
    </source>
</evidence>